<keyword evidence="1" id="KW-0812">Transmembrane</keyword>
<proteinExistence type="predicted"/>
<name>A0A852ZZK8_9ACTN</name>
<dbReference type="Pfam" id="PF10724">
    <property type="entry name" value="DUF2516"/>
    <property type="match status" value="1"/>
</dbReference>
<accession>A0A852ZZK8</accession>
<comment type="caution">
    <text evidence="2">The sequence shown here is derived from an EMBL/GenBank/DDBJ whole genome shotgun (WGS) entry which is preliminary data.</text>
</comment>
<evidence type="ECO:0000313" key="3">
    <source>
        <dbReference type="Proteomes" id="UP000567795"/>
    </source>
</evidence>
<reference evidence="2 3" key="1">
    <citation type="submission" date="2020-07" db="EMBL/GenBank/DDBJ databases">
        <title>Sequencing the genomes of 1000 actinobacteria strains.</title>
        <authorList>
            <person name="Klenk H.-P."/>
        </authorList>
    </citation>
    <scope>NUCLEOTIDE SEQUENCE [LARGE SCALE GENOMIC DNA]</scope>
    <source>
        <strain evidence="2 3">DSM 42178</strain>
    </source>
</reference>
<dbReference type="Proteomes" id="UP000567795">
    <property type="component" value="Unassembled WGS sequence"/>
</dbReference>
<sequence>MLSGSLTGMTYVLLQYAVLAFEVFALVDAAIRRDDAFRAADKQRKSFWLLILGLAALCTLLFGWLGIFGIAGLIATIVYTVDVRPALRRVTGGGRGDNRRMGPYGPW</sequence>
<evidence type="ECO:0000313" key="2">
    <source>
        <dbReference type="EMBL" id="NYI07545.1"/>
    </source>
</evidence>
<protein>
    <submittedName>
        <fullName evidence="2">Fatty acid desaturase</fullName>
    </submittedName>
</protein>
<dbReference type="InterPro" id="IPR019662">
    <property type="entry name" value="DUF2516"/>
</dbReference>
<dbReference type="EMBL" id="JACBZD010000002">
    <property type="protein sequence ID" value="NYI07545.1"/>
    <property type="molecule type" value="Genomic_DNA"/>
</dbReference>
<feature type="transmembrane region" description="Helical" evidence="1">
    <location>
        <begin position="6"/>
        <end position="27"/>
    </location>
</feature>
<feature type="transmembrane region" description="Helical" evidence="1">
    <location>
        <begin position="47"/>
        <end position="79"/>
    </location>
</feature>
<organism evidence="2 3">
    <name type="scientific">Allostreptomyces psammosilenae</name>
    <dbReference type="NCBI Taxonomy" id="1892865"/>
    <lineage>
        <taxon>Bacteria</taxon>
        <taxon>Bacillati</taxon>
        <taxon>Actinomycetota</taxon>
        <taxon>Actinomycetes</taxon>
        <taxon>Kitasatosporales</taxon>
        <taxon>Streptomycetaceae</taxon>
        <taxon>Allostreptomyces</taxon>
    </lineage>
</organism>
<keyword evidence="3" id="KW-1185">Reference proteome</keyword>
<evidence type="ECO:0000256" key="1">
    <source>
        <dbReference type="SAM" id="Phobius"/>
    </source>
</evidence>
<dbReference type="RefSeq" id="WP_179816535.1">
    <property type="nucleotide sequence ID" value="NZ_JACBZD010000002.1"/>
</dbReference>
<keyword evidence="1" id="KW-1133">Transmembrane helix</keyword>
<gene>
    <name evidence="2" type="ORF">FHU37_004574</name>
</gene>
<keyword evidence="1" id="KW-0472">Membrane</keyword>
<dbReference type="AlphaFoldDB" id="A0A852ZZK8"/>